<proteinExistence type="predicted"/>
<feature type="non-terminal residue" evidence="1">
    <location>
        <position position="504"/>
    </location>
</feature>
<sequence length="504" mass="55334">MADADVAQFTAITGATPHQAQGYLEMAGFDVEQAVSLFFESPDLVQSTPQTAPPASSRPSNYREEGGVVHIDSDNDEDLMEFEGGASAEGSRPPQPPASSAYESDEAMARRLQEEAYGSGGGGAGGAGGQPDVRAPIARTHETLAGPGSSYVPADEDELNSAVMEQLRARARARNRPGIFNQRETAGSVWTSEEADPTARRQALNSATGGAAGTSSKANMLAELFRPPFELMWHHGWDEARAEGKENEKWLLVNIQDPAVFDCQVLNRDIWKNDSVKETVKENFLFLQFNKDDPRGNTYINYYFHAKDSEDAYPHIAIVDPRTGEQVKVWSGTPAPKAPEFVHELHEFLDRYSLKANARNPVAKRKAEPKKELNVDRMTEEEMMEMALQNSLANGSGSGPKHDDPDALTRSTELTRDEGKGKAPADTDTPDLMDATQAEPASDSEKSSPFAQISSGNPHTEPPNDPATTTRIQFRTSGGRQVRRFSLNDPVRRLYEWLKAEPWE</sequence>
<reference evidence="1" key="1">
    <citation type="submission" date="2024-09" db="EMBL/GenBank/DDBJ databases">
        <title>Black Yeasts Isolated from many extreme environments.</title>
        <authorList>
            <person name="Coleine C."/>
            <person name="Stajich J.E."/>
            <person name="Selbmann L."/>
        </authorList>
    </citation>
    <scope>NUCLEOTIDE SEQUENCE</scope>
    <source>
        <strain evidence="1">CCFEE 5737</strain>
    </source>
</reference>
<evidence type="ECO:0000313" key="2">
    <source>
        <dbReference type="Proteomes" id="UP001186974"/>
    </source>
</evidence>
<accession>A0ACC3CYU4</accession>
<keyword evidence="2" id="KW-1185">Reference proteome</keyword>
<dbReference type="EMBL" id="JAWDJW010009648">
    <property type="protein sequence ID" value="KAK3057735.1"/>
    <property type="molecule type" value="Genomic_DNA"/>
</dbReference>
<gene>
    <name evidence="1" type="ORF">LTS18_011452</name>
</gene>
<organism evidence="1 2">
    <name type="scientific">Coniosporium uncinatum</name>
    <dbReference type="NCBI Taxonomy" id="93489"/>
    <lineage>
        <taxon>Eukaryota</taxon>
        <taxon>Fungi</taxon>
        <taxon>Dikarya</taxon>
        <taxon>Ascomycota</taxon>
        <taxon>Pezizomycotina</taxon>
        <taxon>Dothideomycetes</taxon>
        <taxon>Dothideomycetes incertae sedis</taxon>
        <taxon>Coniosporium</taxon>
    </lineage>
</organism>
<comment type="caution">
    <text evidence="1">The sequence shown here is derived from an EMBL/GenBank/DDBJ whole genome shotgun (WGS) entry which is preliminary data.</text>
</comment>
<name>A0ACC3CYU4_9PEZI</name>
<evidence type="ECO:0000313" key="1">
    <source>
        <dbReference type="EMBL" id="KAK3057735.1"/>
    </source>
</evidence>
<protein>
    <submittedName>
        <fullName evidence="1">Uncharacterized protein</fullName>
    </submittedName>
</protein>
<dbReference type="Proteomes" id="UP001186974">
    <property type="component" value="Unassembled WGS sequence"/>
</dbReference>